<dbReference type="RefSeq" id="XP_058303974.1">
    <property type="nucleotide sequence ID" value="XM_058457075.1"/>
</dbReference>
<dbReference type="EMBL" id="JAPQKR010000016">
    <property type="protein sequence ID" value="KAJ5191034.1"/>
    <property type="molecule type" value="Genomic_DNA"/>
</dbReference>
<proteinExistence type="predicted"/>
<dbReference type="Proteomes" id="UP001150904">
    <property type="component" value="Unassembled WGS sequence"/>
</dbReference>
<evidence type="ECO:0000313" key="2">
    <source>
        <dbReference type="Proteomes" id="UP001150904"/>
    </source>
</evidence>
<sequence length="492" mass="54539">MSQSVNLGRCVYHATDSHLELEFSAIALFTKSNGHPSNSLPVNFLQWTDHLSVWIKEAPELEIRLSIVMRSGLKLAASGFISDLAEKICNSKVWSNLGFTIILKTRGSDKHTDNCIAHCFTFGLCRATRRLNPTKGRALPDVLRHPPDAHAPPDVPTISLASIDVYAEYTFPHPKENTCRTIQYNVGPLNQLQLPFPFAGCYYPVNAKTFEVAAISLSPVKAAMPSAKHYTFLENHALGQLLPPHVPLDCTSEVMLRLMDLGLRKLIISPTTKDRQIKVVGENTLKSLSNLAPAVFNPGYREAMHQRAASNPIISKALISMLERSSNPIIQSKVTTLLQQSNNPNEGTPQPGLHKTSLYSTIHSSLWRIAQQRTRRPKVQKGTSALFGANPATPYLSQIQPASIAPIVEDFFSDSEPLDLDSDNYNPMEHGYMQFAPEDEDLLLESGNESAFEDLYDSAPTALDDTFQYGEPCLLLHSDTEMLPLDHDILDI</sequence>
<gene>
    <name evidence="1" type="ORF">N7498_010019</name>
</gene>
<reference evidence="1" key="1">
    <citation type="submission" date="2022-12" db="EMBL/GenBank/DDBJ databases">
        <authorList>
            <person name="Petersen C."/>
        </authorList>
    </citation>
    <scope>NUCLEOTIDE SEQUENCE</scope>
    <source>
        <strain evidence="1">IBT 15544</strain>
    </source>
</reference>
<name>A0A9W9M6Z8_9EURO</name>
<accession>A0A9W9M6Z8</accession>
<protein>
    <submittedName>
        <fullName evidence="1">Uncharacterized protein</fullName>
    </submittedName>
</protein>
<organism evidence="1 2">
    <name type="scientific">Penicillium cinerascens</name>
    <dbReference type="NCBI Taxonomy" id="70096"/>
    <lineage>
        <taxon>Eukaryota</taxon>
        <taxon>Fungi</taxon>
        <taxon>Dikarya</taxon>
        <taxon>Ascomycota</taxon>
        <taxon>Pezizomycotina</taxon>
        <taxon>Eurotiomycetes</taxon>
        <taxon>Eurotiomycetidae</taxon>
        <taxon>Eurotiales</taxon>
        <taxon>Aspergillaceae</taxon>
        <taxon>Penicillium</taxon>
    </lineage>
</organism>
<dbReference type="OrthoDB" id="4187154at2759"/>
<comment type="caution">
    <text evidence="1">The sequence shown here is derived from an EMBL/GenBank/DDBJ whole genome shotgun (WGS) entry which is preliminary data.</text>
</comment>
<reference evidence="1" key="2">
    <citation type="journal article" date="2023" name="IMA Fungus">
        <title>Comparative genomic study of the Penicillium genus elucidates a diverse pangenome and 15 lateral gene transfer events.</title>
        <authorList>
            <person name="Petersen C."/>
            <person name="Sorensen T."/>
            <person name="Nielsen M.R."/>
            <person name="Sondergaard T.E."/>
            <person name="Sorensen J.L."/>
            <person name="Fitzpatrick D.A."/>
            <person name="Frisvad J.C."/>
            <person name="Nielsen K.L."/>
        </authorList>
    </citation>
    <scope>NUCLEOTIDE SEQUENCE</scope>
    <source>
        <strain evidence="1">IBT 15544</strain>
    </source>
</reference>
<evidence type="ECO:0000313" key="1">
    <source>
        <dbReference type="EMBL" id="KAJ5191034.1"/>
    </source>
</evidence>
<dbReference type="GeneID" id="83184376"/>
<dbReference type="AlphaFoldDB" id="A0A9W9M6Z8"/>
<keyword evidence="2" id="KW-1185">Reference proteome</keyword>